<accession>A0A7M7IPR5</accession>
<feature type="signal peptide" evidence="1">
    <location>
        <begin position="1"/>
        <end position="18"/>
    </location>
</feature>
<feature type="domain" description="FAS1" evidence="2">
    <location>
        <begin position="496"/>
        <end position="662"/>
    </location>
</feature>
<dbReference type="AlphaFoldDB" id="A0A7M7IPR5"/>
<evidence type="ECO:0000256" key="1">
    <source>
        <dbReference type="SAM" id="SignalP"/>
    </source>
</evidence>
<dbReference type="Proteomes" id="UP000002358">
    <property type="component" value="Chromosome 1"/>
</dbReference>
<organism evidence="3 4">
    <name type="scientific">Nasonia vitripennis</name>
    <name type="common">Parasitic wasp</name>
    <dbReference type="NCBI Taxonomy" id="7425"/>
    <lineage>
        <taxon>Eukaryota</taxon>
        <taxon>Metazoa</taxon>
        <taxon>Ecdysozoa</taxon>
        <taxon>Arthropoda</taxon>
        <taxon>Hexapoda</taxon>
        <taxon>Insecta</taxon>
        <taxon>Pterygota</taxon>
        <taxon>Neoptera</taxon>
        <taxon>Endopterygota</taxon>
        <taxon>Hymenoptera</taxon>
        <taxon>Apocrita</taxon>
        <taxon>Proctotrupomorpha</taxon>
        <taxon>Chalcidoidea</taxon>
        <taxon>Pteromalidae</taxon>
        <taxon>Pteromalinae</taxon>
        <taxon>Nasonia</taxon>
    </lineage>
</organism>
<dbReference type="GO" id="GO:0050839">
    <property type="term" value="F:cell adhesion molecule binding"/>
    <property type="evidence" value="ECO:0007669"/>
    <property type="project" value="TreeGrafter"/>
</dbReference>
<feature type="domain" description="FAS1" evidence="2">
    <location>
        <begin position="26"/>
        <end position="151"/>
    </location>
</feature>
<dbReference type="FunCoup" id="A0A7M7IPR5">
    <property type="interactions" value="53"/>
</dbReference>
<dbReference type="Pfam" id="PF02469">
    <property type="entry name" value="Fasciclin"/>
    <property type="match status" value="4"/>
</dbReference>
<proteinExistence type="predicted"/>
<sequence length="695" mass="78202">MTGLKSGILVLMLLTVLAARDAQGAKLSVDAKMREDTDLSQFYTLLEGNPIANATLMHRHVTVFAPTNQAFQKYKNTVENNLVLYHISNRPSRTDQFGQSLNSELEGNPPLWVTKKHGPKGYEEIYINNAKIIEGSNYESTFGTNEHDKKIQVLHKISEVLEPVLPLRSSELIYNPDAYQFLNQSESIALGNHRVRTFHHRVKVTGKSNVFSSEGRYTFFIPVDEGFKPAPRANKIDEKVIDGHVIPGHVLFTAPTPSNKPYETLAFGDNLKVTISFSTEHSDKGHDKYYVKSDTLLGDSQHPSASVLAEIVKPNIPVKNGVVHLIQNPLMVVDTTVQEFIQSWKGIDKEDGPLFNFYQVIRDQGDEFMKSVSRLSNVTLFAPRNAAWEEPGVKQILQDKNRVKQLLDLHYVKEYLPLDVIERKTIRQPLWVTQTHYSVQTVAPRMSLYFNVVEGPSGNNTVTVEGGGVNATIITANIGATNGIIHIIDRVLGVPYTTVLDKLKTDPTLNSTYHLGMSHGFNERLGDPSMRFTFFAPQDKAWQDLHIMQPSVYKKMFMSDFAYHTKQILERHLVVGEAFTMKKLVEMDKEGKLMQLQSMRDKLVIKVREAGDNEKNRDDENAIRPNTGAGGYQIEWMGKKIKVIRPDVACTNGIIHVIDDVMLRESDIYVTGSGASVPGFILPHLLTLLVAKWLL</sequence>
<dbReference type="CTD" id="42025"/>
<dbReference type="SMART" id="SM00554">
    <property type="entry name" value="FAS1"/>
    <property type="match status" value="4"/>
</dbReference>
<dbReference type="SMR" id="A0A7M7IPR5"/>
<dbReference type="RefSeq" id="XP_016840743.1">
    <property type="nucleotide sequence ID" value="XM_016985254.2"/>
</dbReference>
<keyword evidence="1" id="KW-0732">Signal</keyword>
<feature type="domain" description="FAS1" evidence="2">
    <location>
        <begin position="341"/>
        <end position="492"/>
    </location>
</feature>
<dbReference type="GO" id="GO:0031012">
    <property type="term" value="C:extracellular matrix"/>
    <property type="evidence" value="ECO:0007669"/>
    <property type="project" value="TreeGrafter"/>
</dbReference>
<dbReference type="InterPro" id="IPR050904">
    <property type="entry name" value="Adhesion/Biosynth-related"/>
</dbReference>
<dbReference type="InParanoid" id="A0A7M7IPR5"/>
<keyword evidence="4" id="KW-1185">Reference proteome</keyword>
<dbReference type="InterPro" id="IPR000782">
    <property type="entry name" value="FAS1_domain"/>
</dbReference>
<dbReference type="InterPro" id="IPR036378">
    <property type="entry name" value="FAS1_dom_sf"/>
</dbReference>
<dbReference type="EnsemblMetazoa" id="XM_016985254">
    <property type="protein sequence ID" value="XP_016840743"/>
    <property type="gene ID" value="LOC100117357"/>
</dbReference>
<dbReference type="Gene3D" id="2.30.180.10">
    <property type="entry name" value="FAS1 domain"/>
    <property type="match status" value="4"/>
</dbReference>
<dbReference type="SUPFAM" id="SSF82153">
    <property type="entry name" value="FAS1 domain"/>
    <property type="match status" value="4"/>
</dbReference>
<dbReference type="PANTHER" id="PTHR10900:SF80">
    <property type="entry name" value="FASCICLIN-1"/>
    <property type="match status" value="1"/>
</dbReference>
<dbReference type="GeneID" id="100117357"/>
<evidence type="ECO:0000313" key="4">
    <source>
        <dbReference type="Proteomes" id="UP000002358"/>
    </source>
</evidence>
<name>A0A7M7IPR5_NASVI</name>
<dbReference type="GO" id="GO:0005615">
    <property type="term" value="C:extracellular space"/>
    <property type="evidence" value="ECO:0007669"/>
    <property type="project" value="TreeGrafter"/>
</dbReference>
<evidence type="ECO:0000313" key="3">
    <source>
        <dbReference type="EnsemblMetazoa" id="XP_016840743"/>
    </source>
</evidence>
<dbReference type="PROSITE" id="PS50213">
    <property type="entry name" value="FAS1"/>
    <property type="match status" value="4"/>
</dbReference>
<protein>
    <recommendedName>
        <fullName evidence="2">FAS1 domain-containing protein</fullName>
    </recommendedName>
</protein>
<dbReference type="OrthoDB" id="7700931at2759"/>
<reference evidence="3" key="1">
    <citation type="submission" date="2021-01" db="UniProtKB">
        <authorList>
            <consortium name="EnsemblMetazoa"/>
        </authorList>
    </citation>
    <scope>IDENTIFICATION</scope>
</reference>
<evidence type="ECO:0000259" key="2">
    <source>
        <dbReference type="PROSITE" id="PS50213"/>
    </source>
</evidence>
<feature type="chain" id="PRO_5029497006" description="FAS1 domain-containing protein" evidence="1">
    <location>
        <begin position="19"/>
        <end position="695"/>
    </location>
</feature>
<dbReference type="PANTHER" id="PTHR10900">
    <property type="entry name" value="PERIOSTIN-RELATED"/>
    <property type="match status" value="1"/>
</dbReference>
<dbReference type="KEGG" id="nvi:100117357"/>
<dbReference type="GO" id="GO:0007155">
    <property type="term" value="P:cell adhesion"/>
    <property type="evidence" value="ECO:0007669"/>
    <property type="project" value="TreeGrafter"/>
</dbReference>
<feature type="domain" description="FAS1" evidence="2">
    <location>
        <begin position="182"/>
        <end position="330"/>
    </location>
</feature>
<dbReference type="GO" id="GO:0030198">
    <property type="term" value="P:extracellular matrix organization"/>
    <property type="evidence" value="ECO:0007669"/>
    <property type="project" value="TreeGrafter"/>
</dbReference>